<dbReference type="AlphaFoldDB" id="A0A150PNH6"/>
<dbReference type="SUPFAM" id="SSF54001">
    <property type="entry name" value="Cysteine proteinases"/>
    <property type="match status" value="1"/>
</dbReference>
<keyword evidence="3" id="KW-0808">Transferase</keyword>
<proteinExistence type="inferred from homology"/>
<evidence type="ECO:0000256" key="2">
    <source>
        <dbReference type="RuleBase" id="RU003452"/>
    </source>
</evidence>
<dbReference type="InterPro" id="IPR038765">
    <property type="entry name" value="Papain-like_cys_pep_sf"/>
</dbReference>
<dbReference type="Proteomes" id="UP000075420">
    <property type="component" value="Unassembled WGS sequence"/>
</dbReference>
<dbReference type="EMBL" id="JELY01000999">
    <property type="protein sequence ID" value="KYF57291.1"/>
    <property type="molecule type" value="Genomic_DNA"/>
</dbReference>
<evidence type="ECO:0000313" key="4">
    <source>
        <dbReference type="Proteomes" id="UP000075420"/>
    </source>
</evidence>
<evidence type="ECO:0000256" key="1">
    <source>
        <dbReference type="ARBA" id="ARBA00006547"/>
    </source>
</evidence>
<accession>A0A150PNH6</accession>
<protein>
    <submittedName>
        <fullName evidence="3">N-hydroxyarylamine O-acetyltransferase</fullName>
    </submittedName>
</protein>
<dbReference type="Gene3D" id="2.40.128.150">
    <property type="entry name" value="Cysteine proteinases"/>
    <property type="match status" value="1"/>
</dbReference>
<dbReference type="GO" id="GO:0016407">
    <property type="term" value="F:acetyltransferase activity"/>
    <property type="evidence" value="ECO:0007669"/>
    <property type="project" value="InterPro"/>
</dbReference>
<dbReference type="InterPro" id="IPR001447">
    <property type="entry name" value="Arylamine_N-AcTrfase"/>
</dbReference>
<sequence length="275" mass="30323">MQPTTQDSPPLDLDAYLSRIGYRGALAPTREVLDALHTAHVHSIPFENVDILLGRRIRIDLASVQAKLVEARRGGYCFEHNTLFVAALRRIGFEVTTLIARVRFNHSSISPRSHMLSLIDVPGGPLVADVGFGGPGLTRSARLVEGERQPQEIDVVSFRRESPSLWVLESQGGEQPQDLYAFTLEESYPVDYEVANHFTSTHPDSLFVNNLLAAIATPEGRVTLRNRTLGVLHRGQFERVKLDREAIVGVLRDRFGLELPADAQLTCPGIVADGG</sequence>
<organism evidence="3 4">
    <name type="scientific">Sorangium cellulosum</name>
    <name type="common">Polyangium cellulosum</name>
    <dbReference type="NCBI Taxonomy" id="56"/>
    <lineage>
        <taxon>Bacteria</taxon>
        <taxon>Pseudomonadati</taxon>
        <taxon>Myxococcota</taxon>
        <taxon>Polyangia</taxon>
        <taxon>Polyangiales</taxon>
        <taxon>Polyangiaceae</taxon>
        <taxon>Sorangium</taxon>
    </lineage>
</organism>
<dbReference type="Gene3D" id="3.30.2140.10">
    <property type="entry name" value="Arylamine N-acetyltransferase"/>
    <property type="match status" value="1"/>
</dbReference>
<dbReference type="Pfam" id="PF00797">
    <property type="entry name" value="Acetyltransf_2"/>
    <property type="match status" value="1"/>
</dbReference>
<dbReference type="PANTHER" id="PTHR11786:SF0">
    <property type="entry name" value="ARYLAMINE N-ACETYLTRANSFERASE 4-RELATED"/>
    <property type="match status" value="1"/>
</dbReference>
<dbReference type="PANTHER" id="PTHR11786">
    <property type="entry name" value="N-HYDROXYARYLAMINE O-ACETYLTRANSFERASE"/>
    <property type="match status" value="1"/>
</dbReference>
<name>A0A150PNH6_SORCE</name>
<comment type="similarity">
    <text evidence="1 2">Belongs to the arylamine N-acetyltransferase family.</text>
</comment>
<reference evidence="3 4" key="1">
    <citation type="submission" date="2014-02" db="EMBL/GenBank/DDBJ databases">
        <title>The small core and large imbalanced accessory genome model reveals a collaborative survival strategy of Sorangium cellulosum strains in nature.</title>
        <authorList>
            <person name="Han K."/>
            <person name="Peng R."/>
            <person name="Blom J."/>
            <person name="Li Y.-Z."/>
        </authorList>
    </citation>
    <scope>NUCLEOTIDE SEQUENCE [LARGE SCALE GENOMIC DNA]</scope>
    <source>
        <strain evidence="3 4">So0157-25</strain>
    </source>
</reference>
<gene>
    <name evidence="3" type="ORF">BE08_44175</name>
</gene>
<evidence type="ECO:0000313" key="3">
    <source>
        <dbReference type="EMBL" id="KYF57291.1"/>
    </source>
</evidence>
<comment type="caution">
    <text evidence="3">The sequence shown here is derived from an EMBL/GenBank/DDBJ whole genome shotgun (WGS) entry which is preliminary data.</text>
</comment>
<dbReference type="PRINTS" id="PR01543">
    <property type="entry name" value="ANATRNSFRASE"/>
</dbReference>